<evidence type="ECO:0000313" key="4">
    <source>
        <dbReference type="Proteomes" id="UP001460270"/>
    </source>
</evidence>
<feature type="compositionally biased region" description="Low complexity" evidence="1">
    <location>
        <begin position="496"/>
        <end position="509"/>
    </location>
</feature>
<name>A0AAW0MQ34_9GOBI</name>
<protein>
    <recommendedName>
        <fullName evidence="2">Reverse transcriptase domain-containing protein</fullName>
    </recommendedName>
</protein>
<dbReference type="Proteomes" id="UP001460270">
    <property type="component" value="Unassembled WGS sequence"/>
</dbReference>
<dbReference type="PROSITE" id="PS50878">
    <property type="entry name" value="RT_POL"/>
    <property type="match status" value="1"/>
</dbReference>
<organism evidence="3 4">
    <name type="scientific">Mugilogobius chulae</name>
    <name type="common">yellowstripe goby</name>
    <dbReference type="NCBI Taxonomy" id="88201"/>
    <lineage>
        <taxon>Eukaryota</taxon>
        <taxon>Metazoa</taxon>
        <taxon>Chordata</taxon>
        <taxon>Craniata</taxon>
        <taxon>Vertebrata</taxon>
        <taxon>Euteleostomi</taxon>
        <taxon>Actinopterygii</taxon>
        <taxon>Neopterygii</taxon>
        <taxon>Teleostei</taxon>
        <taxon>Neoteleostei</taxon>
        <taxon>Acanthomorphata</taxon>
        <taxon>Gobiaria</taxon>
        <taxon>Gobiiformes</taxon>
        <taxon>Gobioidei</taxon>
        <taxon>Gobiidae</taxon>
        <taxon>Gobionellinae</taxon>
        <taxon>Mugilogobius</taxon>
    </lineage>
</organism>
<dbReference type="Pfam" id="PF00078">
    <property type="entry name" value="RVT_1"/>
    <property type="match status" value="1"/>
</dbReference>
<feature type="domain" description="Reverse transcriptase" evidence="2">
    <location>
        <begin position="1"/>
        <end position="116"/>
    </location>
</feature>
<evidence type="ECO:0000259" key="2">
    <source>
        <dbReference type="PROSITE" id="PS50878"/>
    </source>
</evidence>
<gene>
    <name evidence="3" type="ORF">WMY93_028384</name>
</gene>
<dbReference type="PANTHER" id="PTHR47027">
    <property type="entry name" value="REVERSE TRANSCRIPTASE DOMAIN-CONTAINING PROTEIN"/>
    <property type="match status" value="1"/>
</dbReference>
<proteinExistence type="predicted"/>
<accession>A0AAW0MQ34</accession>
<comment type="caution">
    <text evidence="3">The sequence shown here is derived from an EMBL/GenBank/DDBJ whole genome shotgun (WGS) entry which is preliminary data.</text>
</comment>
<feature type="region of interest" description="Disordered" evidence="1">
    <location>
        <begin position="458"/>
        <end position="525"/>
    </location>
</feature>
<dbReference type="PANTHER" id="PTHR47027:SF30">
    <property type="entry name" value="THAP-TYPE DOMAIN-CONTAINING PROTEIN"/>
    <property type="match status" value="1"/>
</dbReference>
<reference evidence="4" key="1">
    <citation type="submission" date="2024-04" db="EMBL/GenBank/DDBJ databases">
        <title>Salinicola lusitanus LLJ914,a marine bacterium isolated from the Okinawa Trough.</title>
        <authorList>
            <person name="Li J."/>
        </authorList>
    </citation>
    <scope>NUCLEOTIDE SEQUENCE [LARGE SCALE GENOMIC DNA]</scope>
</reference>
<dbReference type="InterPro" id="IPR000477">
    <property type="entry name" value="RT_dom"/>
</dbReference>
<keyword evidence="4" id="KW-1185">Reference proteome</keyword>
<evidence type="ECO:0000256" key="1">
    <source>
        <dbReference type="SAM" id="MobiDB-lite"/>
    </source>
</evidence>
<dbReference type="AlphaFoldDB" id="A0AAW0MQ34"/>
<feature type="compositionally biased region" description="Polar residues" evidence="1">
    <location>
        <begin position="330"/>
        <end position="340"/>
    </location>
</feature>
<evidence type="ECO:0000313" key="3">
    <source>
        <dbReference type="EMBL" id="KAK7882210.1"/>
    </source>
</evidence>
<sequence>MSPWLFNVYMDGVVKEVNAGVSGKGVSMVNVDGSEWSLNQLLFADDTALVADSEESLARLVEEFGRVCDRRKLRVNVNKSKVMRCTRSKAECRVNVALNGELLEEVECFQYLGSHVSVDGGIEGEVEFRMNEVRKIWGGMKRVFECRSLGMDAKRRLYEGVVVPAALYGAETWSLKVAEKRKLNVMEMKCLRSMCGVTRMDRVRNEEVRRRTGVVRELADRAERKALGWFGHVERMEGERLVKKVYEADGPGLRLRGRPRMGWMDGDKAMEMEKLDDITVSILKAANIDKNLLLTLSRDDLRDLFPGPEHFMRRKQLWAIISPEEEHTVPTKQPSTSPLNASPKKTPLKILQLPSPPEYVVYTDTELEQCRKTYFDMPCAGREDCVMSKELRCRLVRNTITSMVSLLRASRGQMVRYLSKTDVTAMAKKIVEYYPLLQDKDDNLKHGTINTYLQKRLQNIKSPVRKQGPTPERGRAQKRRINFSDKESSEADDANSSGGSTLPLSSPSSNDVSDDASTSNSHEHDSLLLQVRHYKTLQDMYKKPKPNQDAVSQVLDLEFQARRSYIDSDVPREESRAAQILKHIHASKSFIIILAPSNEKFLNEVRHRWEEFCSRVHFYGVSKKAMKPSMTMDKTEAHIALIKALPVLFPSPAPPPKKTGGASEALLHILKSAEDPNGFLQKRALSCPVLLFDGCKCILAVENIPLCTFDKELLVTWAGPLTPDSLFLDLRPTSLSRIGLYWSC</sequence>
<dbReference type="EMBL" id="JBBPFD010000021">
    <property type="protein sequence ID" value="KAK7882210.1"/>
    <property type="molecule type" value="Genomic_DNA"/>
</dbReference>
<feature type="region of interest" description="Disordered" evidence="1">
    <location>
        <begin position="325"/>
        <end position="348"/>
    </location>
</feature>